<dbReference type="Proteomes" id="UP001049518">
    <property type="component" value="Chromosome"/>
</dbReference>
<dbReference type="SMART" id="SM00100">
    <property type="entry name" value="cNMP"/>
    <property type="match status" value="1"/>
</dbReference>
<dbReference type="InterPro" id="IPR050397">
    <property type="entry name" value="Env_Response_Regulators"/>
</dbReference>
<dbReference type="RefSeq" id="WP_231334323.1">
    <property type="nucleotide sequence ID" value="NZ_CP059572.1"/>
</dbReference>
<protein>
    <submittedName>
        <fullName evidence="6">Crp/Fnr family transcriptional regulator</fullName>
    </submittedName>
</protein>
<gene>
    <name evidence="6" type="ORF">AGRA3207_002016</name>
</gene>
<dbReference type="PROSITE" id="PS50042">
    <property type="entry name" value="CNMP_BINDING_3"/>
    <property type="match status" value="1"/>
</dbReference>
<sequence length="245" mass="26436">MANHNDAPRPVGGWPRRSFLGTLDAPDRARLLKLGTSRQIAAGETLIMEGTTEPREVFVLLQGCAKVTSATDGGDTVLLSIRADGDLVGELAVLDDCPRLARVTTIGPCVVRRIGQPEFLEFLAASPGAFLAVSRIVSARLRNATWHRVEYGGSSVPVRIARMLMMLAREHGRPAAEGTLITLPLTHPDMAGLVGAKEPTVQKALASLKHRKVIDKGYREIVIRDWPALHTAAGITEIPPEYGID</sequence>
<dbReference type="PANTHER" id="PTHR24567:SF74">
    <property type="entry name" value="HTH-TYPE TRANSCRIPTIONAL REGULATOR ARCR"/>
    <property type="match status" value="1"/>
</dbReference>
<dbReference type="InterPro" id="IPR014710">
    <property type="entry name" value="RmlC-like_jellyroll"/>
</dbReference>
<dbReference type="SUPFAM" id="SSF46785">
    <property type="entry name" value="Winged helix' DNA-binding domain"/>
    <property type="match status" value="1"/>
</dbReference>
<dbReference type="Pfam" id="PF13545">
    <property type="entry name" value="HTH_Crp_2"/>
    <property type="match status" value="1"/>
</dbReference>
<dbReference type="Gene3D" id="2.60.120.10">
    <property type="entry name" value="Jelly Rolls"/>
    <property type="match status" value="1"/>
</dbReference>
<evidence type="ECO:0000259" key="4">
    <source>
        <dbReference type="PROSITE" id="PS50042"/>
    </source>
</evidence>
<evidence type="ECO:0000256" key="3">
    <source>
        <dbReference type="ARBA" id="ARBA00023163"/>
    </source>
</evidence>
<keyword evidence="2" id="KW-0238">DNA-binding</keyword>
<proteinExistence type="predicted"/>
<organism evidence="6 7">
    <name type="scientific">Actinomadura graeca</name>
    <dbReference type="NCBI Taxonomy" id="2750812"/>
    <lineage>
        <taxon>Bacteria</taxon>
        <taxon>Bacillati</taxon>
        <taxon>Actinomycetota</taxon>
        <taxon>Actinomycetes</taxon>
        <taxon>Streptosporangiales</taxon>
        <taxon>Thermomonosporaceae</taxon>
        <taxon>Actinomadura</taxon>
    </lineage>
</organism>
<dbReference type="Gene3D" id="1.10.10.10">
    <property type="entry name" value="Winged helix-like DNA-binding domain superfamily/Winged helix DNA-binding domain"/>
    <property type="match status" value="1"/>
</dbReference>
<accession>A0ABX8QQW4</accession>
<keyword evidence="7" id="KW-1185">Reference proteome</keyword>
<dbReference type="InterPro" id="IPR012318">
    <property type="entry name" value="HTH_CRP"/>
</dbReference>
<evidence type="ECO:0000259" key="5">
    <source>
        <dbReference type="PROSITE" id="PS51063"/>
    </source>
</evidence>
<dbReference type="SUPFAM" id="SSF51206">
    <property type="entry name" value="cAMP-binding domain-like"/>
    <property type="match status" value="1"/>
</dbReference>
<name>A0ABX8QQW4_9ACTN</name>
<dbReference type="CDD" id="cd00038">
    <property type="entry name" value="CAP_ED"/>
    <property type="match status" value="1"/>
</dbReference>
<dbReference type="InterPro" id="IPR036388">
    <property type="entry name" value="WH-like_DNA-bd_sf"/>
</dbReference>
<dbReference type="SMART" id="SM00419">
    <property type="entry name" value="HTH_CRP"/>
    <property type="match status" value="1"/>
</dbReference>
<reference evidence="6" key="1">
    <citation type="submission" date="2020-07" db="EMBL/GenBank/DDBJ databases">
        <authorList>
            <person name="Tarantini F.S."/>
            <person name="Hong K.W."/>
            <person name="Chan K.G."/>
        </authorList>
    </citation>
    <scope>NUCLEOTIDE SEQUENCE</scope>
    <source>
        <strain evidence="6">32-07</strain>
    </source>
</reference>
<dbReference type="EMBL" id="CP059572">
    <property type="protein sequence ID" value="QXJ21186.1"/>
    <property type="molecule type" value="Genomic_DNA"/>
</dbReference>
<evidence type="ECO:0000256" key="2">
    <source>
        <dbReference type="ARBA" id="ARBA00023125"/>
    </source>
</evidence>
<dbReference type="InterPro" id="IPR000595">
    <property type="entry name" value="cNMP-bd_dom"/>
</dbReference>
<keyword evidence="1" id="KW-0805">Transcription regulation</keyword>
<dbReference type="PROSITE" id="PS51063">
    <property type="entry name" value="HTH_CRP_2"/>
    <property type="match status" value="1"/>
</dbReference>
<feature type="domain" description="HTH crp-type" evidence="5">
    <location>
        <begin position="154"/>
        <end position="227"/>
    </location>
</feature>
<dbReference type="InterPro" id="IPR018490">
    <property type="entry name" value="cNMP-bd_dom_sf"/>
</dbReference>
<feature type="domain" description="Cyclic nucleotide-binding" evidence="4">
    <location>
        <begin position="19"/>
        <end position="123"/>
    </location>
</feature>
<dbReference type="Pfam" id="PF00027">
    <property type="entry name" value="cNMP_binding"/>
    <property type="match status" value="1"/>
</dbReference>
<evidence type="ECO:0000313" key="7">
    <source>
        <dbReference type="Proteomes" id="UP001049518"/>
    </source>
</evidence>
<dbReference type="PANTHER" id="PTHR24567">
    <property type="entry name" value="CRP FAMILY TRANSCRIPTIONAL REGULATORY PROTEIN"/>
    <property type="match status" value="1"/>
</dbReference>
<evidence type="ECO:0000313" key="6">
    <source>
        <dbReference type="EMBL" id="QXJ21186.1"/>
    </source>
</evidence>
<evidence type="ECO:0000256" key="1">
    <source>
        <dbReference type="ARBA" id="ARBA00023015"/>
    </source>
</evidence>
<dbReference type="InterPro" id="IPR036390">
    <property type="entry name" value="WH_DNA-bd_sf"/>
</dbReference>
<keyword evidence="3" id="KW-0804">Transcription</keyword>